<protein>
    <submittedName>
        <fullName evidence="3">DUF485 domain-containing protein</fullName>
    </submittedName>
</protein>
<dbReference type="InterPro" id="IPR007436">
    <property type="entry name" value="DUF485"/>
</dbReference>
<feature type="transmembrane region" description="Helical" evidence="2">
    <location>
        <begin position="125"/>
        <end position="147"/>
    </location>
</feature>
<feature type="transmembrane region" description="Helical" evidence="2">
    <location>
        <begin position="159"/>
        <end position="181"/>
    </location>
</feature>
<dbReference type="RefSeq" id="WP_326755139.1">
    <property type="nucleotide sequence ID" value="NZ_CP109134.1"/>
</dbReference>
<dbReference type="Pfam" id="PF04341">
    <property type="entry name" value="DUF485"/>
    <property type="match status" value="1"/>
</dbReference>
<sequence length="210" mass="22131">MQQSDDRPHPGGGGPEGPAGHAERRSAPPGEGSPGQPDGGHLPLPGGPFGAVSYDDPWYDALASGWGEGTGKGTGAPTAVRTPPVRAAVVPAARGREGAVAVADVYLQVQRSAAFQEVRSRYRRFVVPAVVVFCAWYVAYVVTATTAPDLMARPVSGAVNVGMLAGLGQFLTTFLLTWAYARHARLRRDRAALELRWDTQELARGRGGDS</sequence>
<keyword evidence="2" id="KW-0812">Transmembrane</keyword>
<organism evidence="3 4">
    <name type="scientific">Streptomyces hirsutus</name>
    <dbReference type="NCBI Taxonomy" id="35620"/>
    <lineage>
        <taxon>Bacteria</taxon>
        <taxon>Bacillati</taxon>
        <taxon>Actinomycetota</taxon>
        <taxon>Actinomycetes</taxon>
        <taxon>Kitasatosporales</taxon>
        <taxon>Streptomycetaceae</taxon>
        <taxon>Streptomyces</taxon>
    </lineage>
</organism>
<dbReference type="EMBL" id="CP109134">
    <property type="protein sequence ID" value="WSD09368.1"/>
    <property type="molecule type" value="Genomic_DNA"/>
</dbReference>
<dbReference type="Proteomes" id="UP001335325">
    <property type="component" value="Chromosome"/>
</dbReference>
<evidence type="ECO:0000256" key="1">
    <source>
        <dbReference type="SAM" id="MobiDB-lite"/>
    </source>
</evidence>
<feature type="compositionally biased region" description="Low complexity" evidence="1">
    <location>
        <begin position="34"/>
        <end position="44"/>
    </location>
</feature>
<evidence type="ECO:0000313" key="3">
    <source>
        <dbReference type="EMBL" id="WSD09368.1"/>
    </source>
</evidence>
<accession>A0ABZ1GX40</accession>
<dbReference type="PANTHER" id="PTHR38441">
    <property type="entry name" value="INTEGRAL MEMBRANE PROTEIN-RELATED"/>
    <property type="match status" value="1"/>
</dbReference>
<gene>
    <name evidence="3" type="ORF">OIE73_28905</name>
</gene>
<evidence type="ECO:0000313" key="4">
    <source>
        <dbReference type="Proteomes" id="UP001335325"/>
    </source>
</evidence>
<name>A0ABZ1GX40_9ACTN</name>
<feature type="region of interest" description="Disordered" evidence="1">
    <location>
        <begin position="1"/>
        <end position="47"/>
    </location>
</feature>
<dbReference type="GeneID" id="91546677"/>
<proteinExistence type="predicted"/>
<dbReference type="PANTHER" id="PTHR38441:SF1">
    <property type="entry name" value="MEMBRANE PROTEIN"/>
    <property type="match status" value="1"/>
</dbReference>
<keyword evidence="2" id="KW-0472">Membrane</keyword>
<keyword evidence="2" id="KW-1133">Transmembrane helix</keyword>
<evidence type="ECO:0000256" key="2">
    <source>
        <dbReference type="SAM" id="Phobius"/>
    </source>
</evidence>
<keyword evidence="4" id="KW-1185">Reference proteome</keyword>
<reference evidence="3 4" key="1">
    <citation type="submission" date="2022-10" db="EMBL/GenBank/DDBJ databases">
        <title>The complete genomes of actinobacterial strains from the NBC collection.</title>
        <authorList>
            <person name="Joergensen T.S."/>
            <person name="Alvarez Arevalo M."/>
            <person name="Sterndorff E.B."/>
            <person name="Faurdal D."/>
            <person name="Vuksanovic O."/>
            <person name="Mourched A.-S."/>
            <person name="Charusanti P."/>
            <person name="Shaw S."/>
            <person name="Blin K."/>
            <person name="Weber T."/>
        </authorList>
    </citation>
    <scope>NUCLEOTIDE SEQUENCE [LARGE SCALE GENOMIC DNA]</scope>
    <source>
        <strain evidence="3 4">NBC 01753</strain>
    </source>
</reference>